<name>A0A5B8ZCW5_CYTDA</name>
<dbReference type="OrthoDB" id="2705958at2"/>
<feature type="transmembrane region" description="Helical" evidence="1">
    <location>
        <begin position="148"/>
        <end position="171"/>
    </location>
</feature>
<sequence length="213" mass="24282">MIKAKKQYLDEITRLLRNHPDHENIIAELSMHIDEMMADLEEKEVSEFEAIPIIMSQLGTPRQIAKEFKGVSTRTPGIVQNAFILINSLFFFAGLFLVLGSQVWNIAFLQTIWQVLSQLNWLILGCYTGFWAWMGYEYGKEFGVRGKVFLAGTIKIAIIPNLLLMIFTLFGTLPSEWFHSILSSSFILGCLLATALFFPISKMGYYIGKHKAF</sequence>
<evidence type="ECO:0000256" key="1">
    <source>
        <dbReference type="SAM" id="Phobius"/>
    </source>
</evidence>
<keyword evidence="3" id="KW-1185">Reference proteome</keyword>
<dbReference type="EMBL" id="CP042593">
    <property type="protein sequence ID" value="QED49366.1"/>
    <property type="molecule type" value="Genomic_DNA"/>
</dbReference>
<keyword evidence="1" id="KW-0472">Membrane</keyword>
<reference evidence="3" key="1">
    <citation type="submission" date="2019-08" db="EMBL/GenBank/DDBJ databases">
        <authorList>
            <person name="Zheng X."/>
        </authorList>
    </citation>
    <scope>NUCLEOTIDE SEQUENCE [LARGE SCALE GENOMIC DNA]</scope>
    <source>
        <strain evidence="3">FJAT-25496</strain>
    </source>
</reference>
<feature type="transmembrane region" description="Helical" evidence="1">
    <location>
        <begin position="177"/>
        <end position="200"/>
    </location>
</feature>
<evidence type="ECO:0008006" key="4">
    <source>
        <dbReference type="Google" id="ProtNLM"/>
    </source>
</evidence>
<dbReference type="Proteomes" id="UP000321555">
    <property type="component" value="Chromosome"/>
</dbReference>
<feature type="transmembrane region" description="Helical" evidence="1">
    <location>
        <begin position="78"/>
        <end position="99"/>
    </location>
</feature>
<dbReference type="NCBIfam" id="NF038403">
    <property type="entry name" value="perm_prefix_1"/>
    <property type="match status" value="1"/>
</dbReference>
<accession>A0A5B8ZCW5</accession>
<keyword evidence="1" id="KW-0812">Transmembrane</keyword>
<gene>
    <name evidence="2" type="ORF">FSZ17_20030</name>
</gene>
<proteinExistence type="predicted"/>
<evidence type="ECO:0000313" key="2">
    <source>
        <dbReference type="EMBL" id="QED49366.1"/>
    </source>
</evidence>
<organism evidence="2 3">
    <name type="scientific">Cytobacillus dafuensis</name>
    <name type="common">Bacillus dafuensis</name>
    <dbReference type="NCBI Taxonomy" id="1742359"/>
    <lineage>
        <taxon>Bacteria</taxon>
        <taxon>Bacillati</taxon>
        <taxon>Bacillota</taxon>
        <taxon>Bacilli</taxon>
        <taxon>Bacillales</taxon>
        <taxon>Bacillaceae</taxon>
        <taxon>Cytobacillus</taxon>
    </lineage>
</organism>
<dbReference type="KEGG" id="bda:FSZ17_20030"/>
<feature type="transmembrane region" description="Helical" evidence="1">
    <location>
        <begin position="119"/>
        <end position="136"/>
    </location>
</feature>
<dbReference type="InterPro" id="IPR047928">
    <property type="entry name" value="Perm_prefix_1"/>
</dbReference>
<protein>
    <recommendedName>
        <fullName evidence="4">DUF1700 domain-containing protein</fullName>
    </recommendedName>
</protein>
<dbReference type="STRING" id="1742359.GCA_001439625_03534"/>
<evidence type="ECO:0000313" key="3">
    <source>
        <dbReference type="Proteomes" id="UP000321555"/>
    </source>
</evidence>
<keyword evidence="1" id="KW-1133">Transmembrane helix</keyword>
<dbReference type="AlphaFoldDB" id="A0A5B8ZCW5"/>
<dbReference type="Pfam" id="PF22564">
    <property type="entry name" value="HAAS"/>
    <property type="match status" value="1"/>
</dbReference>
<dbReference type="RefSeq" id="WP_057773661.1">
    <property type="nucleotide sequence ID" value="NZ_CP042593.1"/>
</dbReference>